<keyword evidence="5" id="KW-0969">Cilium</keyword>
<dbReference type="STRING" id="37658.SAMN05661086_02821"/>
<gene>
    <name evidence="4" type="primary">fliE</name>
    <name evidence="5" type="ORF">SAMN05661086_02821</name>
</gene>
<keyword evidence="3 4" id="KW-0975">Bacterial flagellum</keyword>
<dbReference type="Proteomes" id="UP000199659">
    <property type="component" value="Unassembled WGS sequence"/>
</dbReference>
<dbReference type="GO" id="GO:0003774">
    <property type="term" value="F:cytoskeletal motor activity"/>
    <property type="evidence" value="ECO:0007669"/>
    <property type="project" value="InterPro"/>
</dbReference>
<dbReference type="GO" id="GO:0005198">
    <property type="term" value="F:structural molecule activity"/>
    <property type="evidence" value="ECO:0007669"/>
    <property type="project" value="InterPro"/>
</dbReference>
<keyword evidence="5" id="KW-0966">Cell projection</keyword>
<dbReference type="InterPro" id="IPR001624">
    <property type="entry name" value="FliE"/>
</dbReference>
<evidence type="ECO:0000256" key="2">
    <source>
        <dbReference type="ARBA" id="ARBA00009272"/>
    </source>
</evidence>
<comment type="subcellular location">
    <subcellularLocation>
        <location evidence="1 4">Bacterial flagellum basal body</location>
    </subcellularLocation>
</comment>
<proteinExistence type="inferred from homology"/>
<keyword evidence="6" id="KW-1185">Reference proteome</keyword>
<dbReference type="PANTHER" id="PTHR34653:SF1">
    <property type="entry name" value="FLAGELLAR HOOK-BASAL BODY COMPLEX PROTEIN FLIE"/>
    <property type="match status" value="1"/>
</dbReference>
<dbReference type="GO" id="GO:0071973">
    <property type="term" value="P:bacterial-type flagellum-dependent cell motility"/>
    <property type="evidence" value="ECO:0007669"/>
    <property type="project" value="InterPro"/>
</dbReference>
<name>A0A1I6KX51_9FIRM</name>
<dbReference type="OrthoDB" id="9812413at2"/>
<evidence type="ECO:0000256" key="3">
    <source>
        <dbReference type="ARBA" id="ARBA00023143"/>
    </source>
</evidence>
<keyword evidence="5" id="KW-0282">Flagellum</keyword>
<comment type="similarity">
    <text evidence="2 4">Belongs to the FliE family.</text>
</comment>
<dbReference type="EMBL" id="FOYZ01000011">
    <property type="protein sequence ID" value="SFR95812.1"/>
    <property type="molecule type" value="Genomic_DNA"/>
</dbReference>
<evidence type="ECO:0000313" key="5">
    <source>
        <dbReference type="EMBL" id="SFR95812.1"/>
    </source>
</evidence>
<dbReference type="HAMAP" id="MF_00724">
    <property type="entry name" value="FliE"/>
    <property type="match status" value="1"/>
</dbReference>
<reference evidence="5 6" key="1">
    <citation type="submission" date="2016-10" db="EMBL/GenBank/DDBJ databases">
        <authorList>
            <person name="de Groot N.N."/>
        </authorList>
    </citation>
    <scope>NUCLEOTIDE SEQUENCE [LARGE SCALE GENOMIC DNA]</scope>
    <source>
        <strain evidence="5 6">743A</strain>
    </source>
</reference>
<dbReference type="GO" id="GO:0009425">
    <property type="term" value="C:bacterial-type flagellum basal body"/>
    <property type="evidence" value="ECO:0007669"/>
    <property type="project" value="UniProtKB-SubCell"/>
</dbReference>
<sequence>MAISSISALTGNELLNYSNKVQSNNNEAFETVFQSALDLIDETDGYIKNSEEEEIKFATGASDSLIDLQNAQMKANISLQYTVTVKNAILEAYKEIMNMQF</sequence>
<protein>
    <recommendedName>
        <fullName evidence="4">Flagellar hook-basal body complex protein FliE</fullName>
    </recommendedName>
</protein>
<organism evidence="5 6">
    <name type="scientific">Anaeromicropila populeti</name>
    <dbReference type="NCBI Taxonomy" id="37658"/>
    <lineage>
        <taxon>Bacteria</taxon>
        <taxon>Bacillati</taxon>
        <taxon>Bacillota</taxon>
        <taxon>Clostridia</taxon>
        <taxon>Lachnospirales</taxon>
        <taxon>Lachnospiraceae</taxon>
        <taxon>Anaeromicropila</taxon>
    </lineage>
</organism>
<dbReference type="PANTHER" id="PTHR34653">
    <property type="match status" value="1"/>
</dbReference>
<accession>A0A1I6KX51</accession>
<evidence type="ECO:0000256" key="1">
    <source>
        <dbReference type="ARBA" id="ARBA00004117"/>
    </source>
</evidence>
<dbReference type="AlphaFoldDB" id="A0A1I6KX51"/>
<dbReference type="RefSeq" id="WP_092561908.1">
    <property type="nucleotide sequence ID" value="NZ_FOYZ01000011.1"/>
</dbReference>
<evidence type="ECO:0000256" key="4">
    <source>
        <dbReference type="HAMAP-Rule" id="MF_00724"/>
    </source>
</evidence>
<dbReference type="Pfam" id="PF02049">
    <property type="entry name" value="FliE"/>
    <property type="match status" value="1"/>
</dbReference>
<evidence type="ECO:0000313" key="6">
    <source>
        <dbReference type="Proteomes" id="UP000199659"/>
    </source>
</evidence>